<dbReference type="GO" id="GO:0006596">
    <property type="term" value="P:polyamine biosynthetic process"/>
    <property type="evidence" value="ECO:0007669"/>
    <property type="project" value="UniProtKB-UniRule"/>
</dbReference>
<dbReference type="InterPro" id="IPR029063">
    <property type="entry name" value="SAM-dependent_MTases_sf"/>
</dbReference>
<protein>
    <submittedName>
        <fullName evidence="7">Spermidine synthase</fullName>
    </submittedName>
</protein>
<evidence type="ECO:0000256" key="5">
    <source>
        <dbReference type="SAM" id="Phobius"/>
    </source>
</evidence>
<dbReference type="NCBIfam" id="NF037959">
    <property type="entry name" value="MFS_SpdSyn"/>
    <property type="match status" value="1"/>
</dbReference>
<reference evidence="8" key="1">
    <citation type="submission" date="2016-10" db="EMBL/GenBank/DDBJ databases">
        <authorList>
            <person name="Varghese N."/>
            <person name="Submissions S."/>
        </authorList>
    </citation>
    <scope>NUCLEOTIDE SEQUENCE [LARGE SCALE GENOMIC DNA]</scope>
    <source>
        <strain evidence="8">P18</strain>
    </source>
</reference>
<feature type="active site" description="Proton acceptor" evidence="4">
    <location>
        <position position="371"/>
    </location>
</feature>
<dbReference type="Gene3D" id="1.20.1250.20">
    <property type="entry name" value="MFS general substrate transporter like domains"/>
    <property type="match status" value="1"/>
</dbReference>
<comment type="similarity">
    <text evidence="1">Belongs to the spermidine/spermine synthase family.</text>
</comment>
<evidence type="ECO:0000313" key="7">
    <source>
        <dbReference type="EMBL" id="SFQ30358.1"/>
    </source>
</evidence>
<dbReference type="Pfam" id="PF01564">
    <property type="entry name" value="Spermine_synth"/>
    <property type="match status" value="1"/>
</dbReference>
<dbReference type="InterPro" id="IPR030374">
    <property type="entry name" value="PABS"/>
</dbReference>
<dbReference type="InterPro" id="IPR036259">
    <property type="entry name" value="MFS_trans_sf"/>
</dbReference>
<sequence length="536" mass="58405">MAVELGASRLLAPYFSSSQIVWTIIIGTIMIAMALGNIYGGRKADKDKDPGKLYGRVLIAALWIALIPVVGKYIILGISAILVFTVNSNFLVIAAFAACMIVFVYPLFLLGTVTPSLAKYTTDSLEDNGRIIGTLGAFNTVGSIIGTFAPTFITIPAVGTSVTFLIFAGVLVALCVCYFLSPDEADAASNENLEKEKSQKKNLSRVIAGMLIFTICCIFGHSTSFAFWESGLTYEGESVYNYLQVKETPNSVILSTNVLFGVQSVLVKDGALTGMYYDYAMAAPYMCGVKDKAENGEDLDVLILGMGSGTYATQLSRYFDNVNITGVEIDDKITDLAHKYFELPDTTSVTTYDGRAYLAAVSDQYDVIMVDAYQDITIPFQMSSVEFFSLVKEHLAPGGVMVVNMNMYSEESQSGSQEATINTYLADTISSVFENVVVVDVPGATNKELFATESDEFLTKLKSNAAKEQNEKLAAMMERALLTVTEYEAGKNIMTDDKAPVELLGMRQIDSIIKDEVQYYKEIYKANGIEGLINSL</sequence>
<feature type="transmembrane region" description="Helical" evidence="5">
    <location>
        <begin position="161"/>
        <end position="181"/>
    </location>
</feature>
<feature type="transmembrane region" description="Helical" evidence="5">
    <location>
        <begin position="90"/>
        <end position="110"/>
    </location>
</feature>
<keyword evidence="5" id="KW-0472">Membrane</keyword>
<organism evidence="7 8">
    <name type="scientific">Butyrivibrio proteoclasticus</name>
    <dbReference type="NCBI Taxonomy" id="43305"/>
    <lineage>
        <taxon>Bacteria</taxon>
        <taxon>Bacillati</taxon>
        <taxon>Bacillota</taxon>
        <taxon>Clostridia</taxon>
        <taxon>Lachnospirales</taxon>
        <taxon>Lachnospiraceae</taxon>
        <taxon>Butyrivibrio</taxon>
    </lineage>
</organism>
<dbReference type="SUPFAM" id="SSF53335">
    <property type="entry name" value="S-adenosyl-L-methionine-dependent methyltransferases"/>
    <property type="match status" value="1"/>
</dbReference>
<keyword evidence="8" id="KW-1185">Reference proteome</keyword>
<dbReference type="EMBL" id="FOXO01000031">
    <property type="protein sequence ID" value="SFQ30358.1"/>
    <property type="molecule type" value="Genomic_DNA"/>
</dbReference>
<evidence type="ECO:0000256" key="4">
    <source>
        <dbReference type="PROSITE-ProRule" id="PRU00354"/>
    </source>
</evidence>
<proteinExistence type="inferred from homology"/>
<feature type="transmembrane region" description="Helical" evidence="5">
    <location>
        <begin position="20"/>
        <end position="39"/>
    </location>
</feature>
<keyword evidence="3 4" id="KW-0620">Polyamine biosynthesis</keyword>
<feature type="transmembrane region" description="Helical" evidence="5">
    <location>
        <begin position="131"/>
        <end position="155"/>
    </location>
</feature>
<name>A0A1I5XEH5_9FIRM</name>
<evidence type="ECO:0000256" key="3">
    <source>
        <dbReference type="ARBA" id="ARBA00023115"/>
    </source>
</evidence>
<evidence type="ECO:0000259" key="6">
    <source>
        <dbReference type="PROSITE" id="PS51006"/>
    </source>
</evidence>
<dbReference type="PANTHER" id="PTHR43317:SF1">
    <property type="entry name" value="THERMOSPERMINE SYNTHASE ACAULIS5"/>
    <property type="match status" value="1"/>
</dbReference>
<feature type="transmembrane region" description="Helical" evidence="5">
    <location>
        <begin position="60"/>
        <end position="84"/>
    </location>
</feature>
<dbReference type="PROSITE" id="PS51006">
    <property type="entry name" value="PABS_2"/>
    <property type="match status" value="1"/>
</dbReference>
<dbReference type="Gene3D" id="3.40.50.150">
    <property type="entry name" value="Vaccinia Virus protein VP39"/>
    <property type="match status" value="1"/>
</dbReference>
<keyword evidence="5" id="KW-0812">Transmembrane</keyword>
<evidence type="ECO:0000256" key="2">
    <source>
        <dbReference type="ARBA" id="ARBA00022679"/>
    </source>
</evidence>
<keyword evidence="5" id="KW-1133">Transmembrane helix</keyword>
<accession>A0A1I5XEH5</accession>
<dbReference type="GO" id="GO:0016740">
    <property type="term" value="F:transferase activity"/>
    <property type="evidence" value="ECO:0007669"/>
    <property type="project" value="UniProtKB-UniRule"/>
</dbReference>
<gene>
    <name evidence="7" type="ORF">SAMN04487928_13120</name>
</gene>
<keyword evidence="2 4" id="KW-0808">Transferase</keyword>
<evidence type="ECO:0000313" key="8">
    <source>
        <dbReference type="Proteomes" id="UP000182624"/>
    </source>
</evidence>
<feature type="domain" description="PABS" evidence="6">
    <location>
        <begin position="209"/>
        <end position="464"/>
    </location>
</feature>
<dbReference type="Proteomes" id="UP000182624">
    <property type="component" value="Unassembled WGS sequence"/>
</dbReference>
<feature type="transmembrane region" description="Helical" evidence="5">
    <location>
        <begin position="202"/>
        <end position="228"/>
    </location>
</feature>
<evidence type="ECO:0000256" key="1">
    <source>
        <dbReference type="ARBA" id="ARBA00007867"/>
    </source>
</evidence>
<dbReference type="CDD" id="cd02440">
    <property type="entry name" value="AdoMet_MTases"/>
    <property type="match status" value="1"/>
</dbReference>
<dbReference type="AlphaFoldDB" id="A0A1I5XEH5"/>
<dbReference type="PANTHER" id="PTHR43317">
    <property type="entry name" value="THERMOSPERMINE SYNTHASE ACAULIS5"/>
    <property type="match status" value="1"/>
</dbReference>
<dbReference type="SUPFAM" id="SSF103473">
    <property type="entry name" value="MFS general substrate transporter"/>
    <property type="match status" value="1"/>
</dbReference>